<evidence type="ECO:0000313" key="3">
    <source>
        <dbReference type="Proteomes" id="UP000295709"/>
    </source>
</evidence>
<accession>A0ABY2FXV9</accession>
<dbReference type="PROSITE" id="PS51257">
    <property type="entry name" value="PROKAR_LIPOPROTEIN"/>
    <property type="match status" value="1"/>
</dbReference>
<sequence>MKSLVRKFSNVNISVMSKKYIFILLASAALSLTSCSPFQVRSDYAETANFNSYKTYKLRIDDLKLNDIDKDRVLNELSRQLQSKGLASGENPDLIINVKANHKKVTDITTNSPYGMWGWGGPFGWGVGVNRTWSSNYNEGALIIDLIDARTNKLVWQGIGSGISVDSPKAKQRQIPEIVAEIMANYPPQRK</sequence>
<reference evidence="2 3" key="1">
    <citation type="submission" date="2019-03" db="EMBL/GenBank/DDBJ databases">
        <title>Genomic Encyclopedia of Archaeal and Bacterial Type Strains, Phase II (KMG-II): from individual species to whole genera.</title>
        <authorList>
            <person name="Goeker M."/>
        </authorList>
    </citation>
    <scope>NUCLEOTIDE SEQUENCE [LARGE SCALE GENOMIC DNA]</scope>
    <source>
        <strain evidence="2 3">DSM 15235</strain>
    </source>
</reference>
<feature type="domain" description="DUF4136" evidence="1">
    <location>
        <begin position="40"/>
        <end position="188"/>
    </location>
</feature>
<dbReference type="InterPro" id="IPR025411">
    <property type="entry name" value="DUF4136"/>
</dbReference>
<keyword evidence="3" id="KW-1185">Reference proteome</keyword>
<proteinExistence type="predicted"/>
<dbReference type="Proteomes" id="UP000295709">
    <property type="component" value="Unassembled WGS sequence"/>
</dbReference>
<evidence type="ECO:0000313" key="2">
    <source>
        <dbReference type="EMBL" id="TDX94610.1"/>
    </source>
</evidence>
<name>A0ABY2FXV9_9FLAO</name>
<evidence type="ECO:0000259" key="1">
    <source>
        <dbReference type="Pfam" id="PF13590"/>
    </source>
</evidence>
<dbReference type="Gene3D" id="3.30.160.670">
    <property type="match status" value="1"/>
</dbReference>
<gene>
    <name evidence="2" type="ORF">BCF50_0378</name>
</gene>
<comment type="caution">
    <text evidence="2">The sequence shown here is derived from an EMBL/GenBank/DDBJ whole genome shotgun (WGS) entry which is preliminary data.</text>
</comment>
<protein>
    <submittedName>
        <fullName evidence="2">Uncharacterized protein DUF4136</fullName>
    </submittedName>
</protein>
<dbReference type="Pfam" id="PF13590">
    <property type="entry name" value="DUF4136"/>
    <property type="match status" value="1"/>
</dbReference>
<dbReference type="RefSeq" id="WP_394337974.1">
    <property type="nucleotide sequence ID" value="NZ_RJTX01000001.1"/>
</dbReference>
<organism evidence="2 3">
    <name type="scientific">Chryseobacterium daecheongense</name>
    <dbReference type="NCBI Taxonomy" id="192389"/>
    <lineage>
        <taxon>Bacteria</taxon>
        <taxon>Pseudomonadati</taxon>
        <taxon>Bacteroidota</taxon>
        <taxon>Flavobacteriia</taxon>
        <taxon>Flavobacteriales</taxon>
        <taxon>Weeksellaceae</taxon>
        <taxon>Chryseobacterium group</taxon>
        <taxon>Chryseobacterium</taxon>
    </lineage>
</organism>
<dbReference type="EMBL" id="SOQW01000001">
    <property type="protein sequence ID" value="TDX94610.1"/>
    <property type="molecule type" value="Genomic_DNA"/>
</dbReference>